<comment type="caution">
    <text evidence="3">The sequence shown here is derived from an EMBL/GenBank/DDBJ whole genome shotgun (WGS) entry which is preliminary data.</text>
</comment>
<dbReference type="OrthoDB" id="952442at2"/>
<dbReference type="Gene3D" id="2.40.160.20">
    <property type="match status" value="1"/>
</dbReference>
<sequence length="412" mass="46367">MKHFYLTLLLIAVFIAPAFSQKDFRPGYIVQNDDTLRGFVDYRGAVRSSKTTTFKTDLNATEQDFDPTQLAAYGFAKENKAYEAQVIPAEEGQPAQRLFLQVLAKGKVSIYTHRDDSDLDRFYLSKDGAELVELKARVYNKKDPKTGKTFRMVENLYLGVLGSAFFDCSALSEERLRNTTLRHSSLTKIANDYNECMGGEQYTQPSRKTIVKPYPLLAFSKATLQMSGEHPYAKATFQHTGLGLGGGLGLEVTNPTISEKLSFMLELLYAPYRYEGEIRNITNLGRTTNYDILLDLHYLKVPAQLRYTFPKGRIRPFINAGASYAYAISTDRVETKNSTFQNTSYTEVTEAMPDGIYKQYMFGAQAGIGLVYPIRGRALLIETRYETTEGISSVRSLSSSIKGFSFQAGYKF</sequence>
<dbReference type="SUPFAM" id="SSF56925">
    <property type="entry name" value="OMPA-like"/>
    <property type="match status" value="1"/>
</dbReference>
<gene>
    <name evidence="3" type="ORF">BD749_3000</name>
</gene>
<feature type="chain" id="PRO_5014904480" evidence="1">
    <location>
        <begin position="21"/>
        <end position="412"/>
    </location>
</feature>
<proteinExistence type="predicted"/>
<dbReference type="AlphaFoldDB" id="A0A2N3U8S9"/>
<dbReference type="EMBL" id="PJMU01000003">
    <property type="protein sequence ID" value="PKV63161.1"/>
    <property type="molecule type" value="Genomic_DNA"/>
</dbReference>
<dbReference type="Pfam" id="PF13568">
    <property type="entry name" value="OMP_b-brl_2"/>
    <property type="match status" value="1"/>
</dbReference>
<evidence type="ECO:0000259" key="2">
    <source>
        <dbReference type="Pfam" id="PF13568"/>
    </source>
</evidence>
<dbReference type="Proteomes" id="UP000233782">
    <property type="component" value="Unassembled WGS sequence"/>
</dbReference>
<evidence type="ECO:0000313" key="4">
    <source>
        <dbReference type="Proteomes" id="UP000233782"/>
    </source>
</evidence>
<protein>
    <submittedName>
        <fullName evidence="3">Outer membrane protein with beta-barrel domain</fullName>
    </submittedName>
</protein>
<accession>A0A2N3U8S9</accession>
<dbReference type="InterPro" id="IPR025665">
    <property type="entry name" value="Beta-barrel_OMP_2"/>
</dbReference>
<dbReference type="RefSeq" id="WP_101445693.1">
    <property type="nucleotide sequence ID" value="NZ_PJMU01000003.1"/>
</dbReference>
<feature type="domain" description="Outer membrane protein beta-barrel" evidence="2">
    <location>
        <begin position="243"/>
        <end position="386"/>
    </location>
</feature>
<evidence type="ECO:0000256" key="1">
    <source>
        <dbReference type="SAM" id="SignalP"/>
    </source>
</evidence>
<name>A0A2N3U8S9_9BACT</name>
<organism evidence="3 4">
    <name type="scientific">Pontibacter ramchanderi</name>
    <dbReference type="NCBI Taxonomy" id="1179743"/>
    <lineage>
        <taxon>Bacteria</taxon>
        <taxon>Pseudomonadati</taxon>
        <taxon>Bacteroidota</taxon>
        <taxon>Cytophagia</taxon>
        <taxon>Cytophagales</taxon>
        <taxon>Hymenobacteraceae</taxon>
        <taxon>Pontibacter</taxon>
    </lineage>
</organism>
<keyword evidence="1" id="KW-0732">Signal</keyword>
<feature type="signal peptide" evidence="1">
    <location>
        <begin position="1"/>
        <end position="20"/>
    </location>
</feature>
<keyword evidence="4" id="KW-1185">Reference proteome</keyword>
<evidence type="ECO:0000313" key="3">
    <source>
        <dbReference type="EMBL" id="PKV63161.1"/>
    </source>
</evidence>
<dbReference type="InterPro" id="IPR011250">
    <property type="entry name" value="OMP/PagP_B-barrel"/>
</dbReference>
<reference evidence="3 4" key="1">
    <citation type="submission" date="2017-12" db="EMBL/GenBank/DDBJ databases">
        <title>Genomic Encyclopedia of Type Strains, Phase III (KMG-III): the genomes of soil and plant-associated and newly described type strains.</title>
        <authorList>
            <person name="Whitman W."/>
        </authorList>
    </citation>
    <scope>NUCLEOTIDE SEQUENCE [LARGE SCALE GENOMIC DNA]</scope>
    <source>
        <strain evidence="3 4">LP43</strain>
    </source>
</reference>